<dbReference type="EMBL" id="KI674551">
    <property type="protein sequence ID" value="ETL33236.1"/>
    <property type="molecule type" value="Genomic_DNA"/>
</dbReference>
<dbReference type="Proteomes" id="UP000053864">
    <property type="component" value="Unassembled WGS sequence"/>
</dbReference>
<evidence type="ECO:0000313" key="1">
    <source>
        <dbReference type="EMBL" id="ETL33236.1"/>
    </source>
</evidence>
<name>W2IGE8_PHYNI</name>
<protein>
    <submittedName>
        <fullName evidence="1">Uncharacterized protein</fullName>
    </submittedName>
</protein>
<dbReference type="AlphaFoldDB" id="W2IGE8"/>
<gene>
    <name evidence="1" type="ORF">L916_14254</name>
</gene>
<proteinExistence type="predicted"/>
<organism evidence="1">
    <name type="scientific">Phytophthora nicotianae</name>
    <name type="common">Potato buckeye rot agent</name>
    <name type="synonym">Phytophthora parasitica</name>
    <dbReference type="NCBI Taxonomy" id="4792"/>
    <lineage>
        <taxon>Eukaryota</taxon>
        <taxon>Sar</taxon>
        <taxon>Stramenopiles</taxon>
        <taxon>Oomycota</taxon>
        <taxon>Peronosporomycetes</taxon>
        <taxon>Peronosporales</taxon>
        <taxon>Peronosporaceae</taxon>
        <taxon>Phytophthora</taxon>
    </lineage>
</organism>
<sequence length="114" mass="12635">MDPSELDDRSFYSLIHAFSLASDSALCVQAATNPRGDAGALAYFTAGTRQPIEFDKLDPVTYSFTPIERERSLGSYAGIDDFVGALPVEQTYNVYAGLFAGNHDFHHEYIFMLK</sequence>
<reference evidence="1" key="1">
    <citation type="submission" date="2013-11" db="EMBL/GenBank/DDBJ databases">
        <title>The Genome Sequence of Phytophthora parasitica CJ05E6.</title>
        <authorList>
            <consortium name="The Broad Institute Genomics Platform"/>
            <person name="Russ C."/>
            <person name="Tyler B."/>
            <person name="Panabieres F."/>
            <person name="Shan W."/>
            <person name="Tripathy S."/>
            <person name="Grunwald N."/>
            <person name="Machado M."/>
            <person name="Johnson C.S."/>
            <person name="Arredondo F."/>
            <person name="Hong C."/>
            <person name="Coffey M."/>
            <person name="Young S.K."/>
            <person name="Zeng Q."/>
            <person name="Gargeya S."/>
            <person name="Fitzgerald M."/>
            <person name="Abouelleil A."/>
            <person name="Alvarado L."/>
            <person name="Chapman S.B."/>
            <person name="Gainer-Dewar J."/>
            <person name="Goldberg J."/>
            <person name="Griggs A."/>
            <person name="Gujja S."/>
            <person name="Hansen M."/>
            <person name="Howarth C."/>
            <person name="Imamovic A."/>
            <person name="Ireland A."/>
            <person name="Larimer J."/>
            <person name="McCowan C."/>
            <person name="Murphy C."/>
            <person name="Pearson M."/>
            <person name="Poon T.W."/>
            <person name="Priest M."/>
            <person name="Roberts A."/>
            <person name="Saif S."/>
            <person name="Shea T."/>
            <person name="Sykes S."/>
            <person name="Wortman J."/>
            <person name="Nusbaum C."/>
            <person name="Birren B."/>
        </authorList>
    </citation>
    <scope>NUCLEOTIDE SEQUENCE [LARGE SCALE GENOMIC DNA]</scope>
    <source>
        <strain evidence="1">CJ05E6</strain>
    </source>
</reference>
<accession>W2IGE8</accession>